<protein>
    <submittedName>
        <fullName evidence="2">Uncharacterized protein</fullName>
    </submittedName>
</protein>
<sequence length="143" mass="15229">MKIVVIGGTSQLGSKVVTILKRNTPRKIKAAQDRNVDTVSHDCPSERAGITGDAGKLGSSGPGCSGKDCARCSSCAAIARLTIADPEIHRPNEPVARDCDDDPEARYYGIRLADLRLLPDYRSIRDAAPCAGWPASLPSPRET</sequence>
<dbReference type="AlphaFoldDB" id="A0A6N8S8A4"/>
<gene>
    <name evidence="2" type="ORF">GR138_01170</name>
</gene>
<feature type="region of interest" description="Disordered" evidence="1">
    <location>
        <begin position="39"/>
        <end position="58"/>
    </location>
</feature>
<dbReference type="RefSeq" id="WP_160856782.1">
    <property type="nucleotide sequence ID" value="NZ_WUMK01000001.1"/>
</dbReference>
<organism evidence="2 3">
    <name type="scientific">Shinella kummerowiae</name>
    <dbReference type="NCBI Taxonomy" id="417745"/>
    <lineage>
        <taxon>Bacteria</taxon>
        <taxon>Pseudomonadati</taxon>
        <taxon>Pseudomonadota</taxon>
        <taxon>Alphaproteobacteria</taxon>
        <taxon>Hyphomicrobiales</taxon>
        <taxon>Rhizobiaceae</taxon>
        <taxon>Shinella</taxon>
    </lineage>
</organism>
<name>A0A6N8S8A4_9HYPH</name>
<evidence type="ECO:0000313" key="2">
    <source>
        <dbReference type="EMBL" id="MXN43778.1"/>
    </source>
</evidence>
<dbReference type="EMBL" id="WUMK01000001">
    <property type="protein sequence ID" value="MXN43778.1"/>
    <property type="molecule type" value="Genomic_DNA"/>
</dbReference>
<accession>A0A6N8S8A4</accession>
<comment type="caution">
    <text evidence="2">The sequence shown here is derived from an EMBL/GenBank/DDBJ whole genome shotgun (WGS) entry which is preliminary data.</text>
</comment>
<proteinExistence type="predicted"/>
<evidence type="ECO:0000313" key="3">
    <source>
        <dbReference type="Proteomes" id="UP000435802"/>
    </source>
</evidence>
<evidence type="ECO:0000256" key="1">
    <source>
        <dbReference type="SAM" id="MobiDB-lite"/>
    </source>
</evidence>
<keyword evidence="3" id="KW-1185">Reference proteome</keyword>
<reference evidence="2 3" key="1">
    <citation type="submission" date="2019-12" db="EMBL/GenBank/DDBJ databases">
        <title>Shinella kummerowiae sp. nov., a symbiotic bacterium isolated from root nodules of the herbal legume Kummerowia stipulacea.</title>
        <authorList>
            <person name="Gao J."/>
        </authorList>
    </citation>
    <scope>NUCLEOTIDE SEQUENCE [LARGE SCALE GENOMIC DNA]</scope>
    <source>
        <strain evidence="2 3">CCBAU 25048</strain>
    </source>
</reference>
<dbReference type="Proteomes" id="UP000435802">
    <property type="component" value="Unassembled WGS sequence"/>
</dbReference>